<dbReference type="Pfam" id="PF00415">
    <property type="entry name" value="RCC1"/>
    <property type="match status" value="1"/>
</dbReference>
<protein>
    <submittedName>
        <fullName evidence="3">Regulator of chromosome condensation 1/beta-lactamase-inhibitor protein II</fullName>
    </submittedName>
</protein>
<dbReference type="PROSITE" id="PS00626">
    <property type="entry name" value="RCC1_2"/>
    <property type="match status" value="1"/>
</dbReference>
<dbReference type="PANTHER" id="PTHR45982">
    <property type="entry name" value="REGULATOR OF CHROMOSOME CONDENSATION"/>
    <property type="match status" value="1"/>
</dbReference>
<feature type="compositionally biased region" description="Low complexity" evidence="2">
    <location>
        <begin position="1"/>
        <end position="13"/>
    </location>
</feature>
<dbReference type="PRINTS" id="PR00633">
    <property type="entry name" value="RCCNDNSATION"/>
</dbReference>
<dbReference type="InterPro" id="IPR000408">
    <property type="entry name" value="Reg_chr_condens"/>
</dbReference>
<dbReference type="Pfam" id="PF13540">
    <property type="entry name" value="RCC1_2"/>
    <property type="match status" value="3"/>
</dbReference>
<feature type="repeat" description="RCC1" evidence="1">
    <location>
        <begin position="284"/>
        <end position="358"/>
    </location>
</feature>
<evidence type="ECO:0000313" key="3">
    <source>
        <dbReference type="EMBL" id="KAG9256296.1"/>
    </source>
</evidence>
<name>A0A9P7ZR43_9HYPO</name>
<dbReference type="EMBL" id="MU251248">
    <property type="protein sequence ID" value="KAG9256296.1"/>
    <property type="molecule type" value="Genomic_DNA"/>
</dbReference>
<dbReference type="InterPro" id="IPR009091">
    <property type="entry name" value="RCC1/BLIP-II"/>
</dbReference>
<dbReference type="Proteomes" id="UP000887229">
    <property type="component" value="Unassembled WGS sequence"/>
</dbReference>
<feature type="repeat" description="RCC1" evidence="1">
    <location>
        <begin position="548"/>
        <end position="610"/>
    </location>
</feature>
<dbReference type="Gene3D" id="2.130.10.30">
    <property type="entry name" value="Regulator of chromosome condensation 1/beta-lactamase-inhibitor protein II"/>
    <property type="match status" value="1"/>
</dbReference>
<feature type="compositionally biased region" description="Polar residues" evidence="2">
    <location>
        <begin position="20"/>
        <end position="36"/>
    </location>
</feature>
<comment type="caution">
    <text evidence="3">The sequence shown here is derived from an EMBL/GenBank/DDBJ whole genome shotgun (WGS) entry which is preliminary data.</text>
</comment>
<dbReference type="AlphaFoldDB" id="A0A9P7ZR43"/>
<dbReference type="OrthoDB" id="61110at2759"/>
<organism evidence="3 4">
    <name type="scientific">Emericellopsis atlantica</name>
    <dbReference type="NCBI Taxonomy" id="2614577"/>
    <lineage>
        <taxon>Eukaryota</taxon>
        <taxon>Fungi</taxon>
        <taxon>Dikarya</taxon>
        <taxon>Ascomycota</taxon>
        <taxon>Pezizomycotina</taxon>
        <taxon>Sordariomycetes</taxon>
        <taxon>Hypocreomycetidae</taxon>
        <taxon>Hypocreales</taxon>
        <taxon>Bionectriaceae</taxon>
        <taxon>Emericellopsis</taxon>
    </lineage>
</organism>
<evidence type="ECO:0000256" key="1">
    <source>
        <dbReference type="PROSITE-ProRule" id="PRU00235"/>
    </source>
</evidence>
<dbReference type="InterPro" id="IPR051553">
    <property type="entry name" value="Ran_GTPase-activating"/>
</dbReference>
<evidence type="ECO:0000313" key="4">
    <source>
        <dbReference type="Proteomes" id="UP000887229"/>
    </source>
</evidence>
<dbReference type="PROSITE" id="PS50012">
    <property type="entry name" value="RCC1_3"/>
    <property type="match status" value="5"/>
</dbReference>
<dbReference type="RefSeq" id="XP_046120220.1">
    <property type="nucleotide sequence ID" value="XM_046264797.1"/>
</dbReference>
<proteinExistence type="predicted"/>
<feature type="compositionally biased region" description="Polar residues" evidence="2">
    <location>
        <begin position="125"/>
        <end position="135"/>
    </location>
</feature>
<feature type="repeat" description="RCC1" evidence="1">
    <location>
        <begin position="481"/>
        <end position="541"/>
    </location>
</feature>
<dbReference type="GeneID" id="70295700"/>
<accession>A0A9P7ZR43</accession>
<dbReference type="SUPFAM" id="SSF50985">
    <property type="entry name" value="RCC1/BLIP-II"/>
    <property type="match status" value="2"/>
</dbReference>
<feature type="region of interest" description="Disordered" evidence="2">
    <location>
        <begin position="1"/>
        <end position="142"/>
    </location>
</feature>
<feature type="region of interest" description="Disordered" evidence="2">
    <location>
        <begin position="380"/>
        <end position="403"/>
    </location>
</feature>
<reference evidence="3" key="1">
    <citation type="journal article" date="2021" name="IMA Fungus">
        <title>Genomic characterization of three marine fungi, including Emericellopsis atlantica sp. nov. with signatures of a generalist lifestyle and marine biomass degradation.</title>
        <authorList>
            <person name="Hagestad O.C."/>
            <person name="Hou L."/>
            <person name="Andersen J.H."/>
            <person name="Hansen E.H."/>
            <person name="Altermark B."/>
            <person name="Li C."/>
            <person name="Kuhnert E."/>
            <person name="Cox R.J."/>
            <person name="Crous P.W."/>
            <person name="Spatafora J.W."/>
            <person name="Lail K."/>
            <person name="Amirebrahimi M."/>
            <person name="Lipzen A."/>
            <person name="Pangilinan J."/>
            <person name="Andreopoulos W."/>
            <person name="Hayes R.D."/>
            <person name="Ng V."/>
            <person name="Grigoriev I.V."/>
            <person name="Jackson S.A."/>
            <person name="Sutton T.D.S."/>
            <person name="Dobson A.D.W."/>
            <person name="Rama T."/>
        </authorList>
    </citation>
    <scope>NUCLEOTIDE SEQUENCE</scope>
    <source>
        <strain evidence="3">TS7</strain>
    </source>
</reference>
<gene>
    <name evidence="3" type="ORF">F5Z01DRAFT_672291</name>
</gene>
<feature type="compositionally biased region" description="Basic and acidic residues" evidence="2">
    <location>
        <begin position="60"/>
        <end position="70"/>
    </location>
</feature>
<dbReference type="PANTHER" id="PTHR45982:SF1">
    <property type="entry name" value="REGULATOR OF CHROMOSOME CONDENSATION"/>
    <property type="match status" value="1"/>
</dbReference>
<feature type="region of interest" description="Disordered" evidence="2">
    <location>
        <begin position="691"/>
        <end position="760"/>
    </location>
</feature>
<feature type="compositionally biased region" description="Basic and acidic residues" evidence="2">
    <location>
        <begin position="711"/>
        <end position="723"/>
    </location>
</feature>
<feature type="compositionally biased region" description="Basic and acidic residues" evidence="2">
    <location>
        <begin position="381"/>
        <end position="395"/>
    </location>
</feature>
<feature type="repeat" description="RCC1" evidence="1">
    <location>
        <begin position="155"/>
        <end position="213"/>
    </location>
</feature>
<keyword evidence="4" id="KW-1185">Reference proteome</keyword>
<feature type="repeat" description="RCC1" evidence="1">
    <location>
        <begin position="359"/>
        <end position="414"/>
    </location>
</feature>
<evidence type="ECO:0000256" key="2">
    <source>
        <dbReference type="SAM" id="MobiDB-lite"/>
    </source>
</evidence>
<sequence length="760" mass="83407">MATSTPVTVAPSTPREEANTGLQSVASTALQITSGEDGQIRNVPVLGDGRPPASMPVSDRIQEVSRKDNSQLRGVPKRATSTGMLGHDGATDTVRPRKRQKGKHVGKEPQPRESQVNAAVKANRRSSPQSLSEAQPDSPERVKLAEDREVVNEPWSLFVCGDGQLGQLGLGRKGRTGVLNPTQLLEPQLNEHLPKDVVDFDCGSDHCIALTKDNKILTWGNPEFGALGRPCTAAMATPQLTNGANRMACESCEPKEVDFAHLGNMTWTAVAATNNASFAFTDKGHVYGWGTFCYERYISCRDEAFFQTLGYPRDRLRKFPVGFTEPGEIDYKPKRIGELENIFSIAAGAQHVLAVGMDNRVYSWGVNSCGQLGRGIHHKRSDHEVPGNVDKDTSAHNHRGTARSHRNIRFLDEEYLRGDLVNSKDTADYLADDEVEEFIRQEASEWLKPTVIAVDGGKSGHTPIYWAACGARHSYLVDKSGRVYGFGSNDHGQLAVTEKERKAFSVGGQGHIFPHARKLDEPREVERIAAGELHTMALLKPTKGNVGGELSAWGSYDDYALGIPPADLGPHNVAETNNGIVVTKPVPVPGLHDIVHIATGTYHTIAIDKDGHVFTFGASDYHQTGRPRLTPQQIESKQRPDVQKRPMPLFGTTMKSLSVCNAASQSEDELRPSLRWTTKIRTAKAGRGFSVFGGIPRPTEDLKAGMTRTSKQKDAGGVREQIGRFKLRTQPRRADGDMSDEDEWYDGRPQRPSRRQGQAR</sequence>